<comment type="caution">
    <text evidence="1">The sequence shown here is derived from an EMBL/GenBank/DDBJ whole genome shotgun (WGS) entry which is preliminary data.</text>
</comment>
<dbReference type="SUPFAM" id="SSF50494">
    <property type="entry name" value="Trypsin-like serine proteases"/>
    <property type="match status" value="1"/>
</dbReference>
<organism evidence="1">
    <name type="scientific">marine sediment metagenome</name>
    <dbReference type="NCBI Taxonomy" id="412755"/>
    <lineage>
        <taxon>unclassified sequences</taxon>
        <taxon>metagenomes</taxon>
        <taxon>ecological metagenomes</taxon>
    </lineage>
</organism>
<dbReference type="InterPro" id="IPR009003">
    <property type="entry name" value="Peptidase_S1_PA"/>
</dbReference>
<evidence type="ECO:0000313" key="1">
    <source>
        <dbReference type="EMBL" id="GAI36890.1"/>
    </source>
</evidence>
<protein>
    <submittedName>
        <fullName evidence="1">Uncharacterized protein</fullName>
    </submittedName>
</protein>
<dbReference type="Gene3D" id="2.40.10.120">
    <property type="match status" value="1"/>
</dbReference>
<feature type="non-terminal residue" evidence="1">
    <location>
        <position position="1"/>
    </location>
</feature>
<proteinExistence type="predicted"/>
<dbReference type="AlphaFoldDB" id="X1PD02"/>
<dbReference type="EMBL" id="BARV01024769">
    <property type="protein sequence ID" value="GAI36890.1"/>
    <property type="molecule type" value="Genomic_DNA"/>
</dbReference>
<reference evidence="1" key="1">
    <citation type="journal article" date="2014" name="Front. Microbiol.">
        <title>High frequency of phylogenetically diverse reductive dehalogenase-homologous genes in deep subseafloor sedimentary metagenomes.</title>
        <authorList>
            <person name="Kawai M."/>
            <person name="Futagami T."/>
            <person name="Toyoda A."/>
            <person name="Takaki Y."/>
            <person name="Nishi S."/>
            <person name="Hori S."/>
            <person name="Arai W."/>
            <person name="Tsubouchi T."/>
            <person name="Morono Y."/>
            <person name="Uchiyama I."/>
            <person name="Ito T."/>
            <person name="Fujiyama A."/>
            <person name="Inagaki F."/>
            <person name="Takami H."/>
        </authorList>
    </citation>
    <scope>NUCLEOTIDE SEQUENCE</scope>
    <source>
        <strain evidence="1">Expedition CK06-06</strain>
    </source>
</reference>
<accession>X1PD02</accession>
<gene>
    <name evidence="1" type="ORF">S06H3_40362</name>
</gene>
<name>X1PD02_9ZZZZ</name>
<sequence length="171" mass="18934">PLSDIHHFNCIAINRHAKADIAVLKVQGTVPEQLEKFKLSSKEATYGANIHCFGIMINLLETGAPARVIGGIIQRDFTYKDGTYESAAFELSVPIPKGMCGGPAFFAHRDDTAIGVAIASIKSEVVVSGFEEYENDKLKEKERISEVTRYGVILNLHIVKVWLEEVMLKED</sequence>